<feature type="compositionally biased region" description="Polar residues" evidence="1">
    <location>
        <begin position="272"/>
        <end position="293"/>
    </location>
</feature>
<evidence type="ECO:0000313" key="3">
    <source>
        <dbReference type="Proteomes" id="UP000250043"/>
    </source>
</evidence>
<dbReference type="OrthoDB" id="3364736at2759"/>
<keyword evidence="3" id="KW-1185">Reference proteome</keyword>
<reference evidence="2 3" key="1">
    <citation type="submission" date="2016-07" db="EMBL/GenBank/DDBJ databases">
        <title>Draft genome of the white-rot fungus Obba rivulosa 3A-2.</title>
        <authorList>
            <consortium name="DOE Joint Genome Institute"/>
            <person name="Miettinen O."/>
            <person name="Riley R."/>
            <person name="Acob R."/>
            <person name="Barry K."/>
            <person name="Cullen D."/>
            <person name="De Vries R."/>
            <person name="Hainaut M."/>
            <person name="Hatakka A."/>
            <person name="Henrissat B."/>
            <person name="Hilden K."/>
            <person name="Kuo R."/>
            <person name="Labutti K."/>
            <person name="Lipzen A."/>
            <person name="Makela M.R."/>
            <person name="Sandor L."/>
            <person name="Spatafora J.W."/>
            <person name="Grigoriev I.V."/>
            <person name="Hibbett D.S."/>
        </authorList>
    </citation>
    <scope>NUCLEOTIDE SEQUENCE [LARGE SCALE GENOMIC DNA]</scope>
    <source>
        <strain evidence="2 3">3A-2</strain>
    </source>
</reference>
<dbReference type="EMBL" id="KV722385">
    <property type="protein sequence ID" value="OCH91449.1"/>
    <property type="molecule type" value="Genomic_DNA"/>
</dbReference>
<dbReference type="AlphaFoldDB" id="A0A8E2DMT4"/>
<organism evidence="2 3">
    <name type="scientific">Obba rivulosa</name>
    <dbReference type="NCBI Taxonomy" id="1052685"/>
    <lineage>
        <taxon>Eukaryota</taxon>
        <taxon>Fungi</taxon>
        <taxon>Dikarya</taxon>
        <taxon>Basidiomycota</taxon>
        <taxon>Agaricomycotina</taxon>
        <taxon>Agaricomycetes</taxon>
        <taxon>Polyporales</taxon>
        <taxon>Gelatoporiaceae</taxon>
        <taxon>Obba</taxon>
    </lineage>
</organism>
<evidence type="ECO:0000313" key="2">
    <source>
        <dbReference type="EMBL" id="OCH91449.1"/>
    </source>
</evidence>
<sequence length="448" mass="47411">MALSTITSATYDLLKYSRCYAPSPLSSGQGDLEWQHFSNPTIRLVLDARKPDKGDLESFRLRIIWSLNNGPNSTETDQRDVVFEDLDLLSFSSIPALSAQSVHSTAAAQGLPLKAVFRGSVVGIRYQHPRITPAGATPLFRRFQVTFQSSSTAFEFISHVRFVCPCKANPAPPTSDLRLNASMLPSGARAPTAPKHLPQLGTPSSDNMERSIPPSHSFITPPLPSKCQGFNLHSSATMLTSSPIRHSQLGTDHSVASRASGGLATPDPGTVLDSSSPGGIYAHTSTNISTPSSGAHEMRISSGDSRPGSRPSTVLSNSSTTGAFPALSQAHFLVDEAASYGEKSLPSSSGPPSQALISSSNASGISPVAPGYAAASNESEICSRATATVQAQLDAGDFMQTLSETTSVYSLARADLEKLVAEVIREEGFAKLLSDLDSLWTTKGYLGR</sequence>
<name>A0A8E2DMT4_9APHY</name>
<dbReference type="Proteomes" id="UP000250043">
    <property type="component" value="Unassembled WGS sequence"/>
</dbReference>
<feature type="compositionally biased region" description="Polar residues" evidence="1">
    <location>
        <begin position="345"/>
        <end position="361"/>
    </location>
</feature>
<feature type="region of interest" description="Disordered" evidence="1">
    <location>
        <begin position="184"/>
        <end position="208"/>
    </location>
</feature>
<feature type="compositionally biased region" description="Low complexity" evidence="1">
    <location>
        <begin position="301"/>
        <end position="312"/>
    </location>
</feature>
<feature type="region of interest" description="Disordered" evidence="1">
    <location>
        <begin position="341"/>
        <end position="361"/>
    </location>
</feature>
<feature type="region of interest" description="Disordered" evidence="1">
    <location>
        <begin position="247"/>
        <end position="320"/>
    </location>
</feature>
<accession>A0A8E2DMT4</accession>
<protein>
    <submittedName>
        <fullName evidence="2">Uncharacterized protein</fullName>
    </submittedName>
</protein>
<gene>
    <name evidence="2" type="ORF">OBBRIDRAFT_886969</name>
</gene>
<evidence type="ECO:0000256" key="1">
    <source>
        <dbReference type="SAM" id="MobiDB-lite"/>
    </source>
</evidence>
<proteinExistence type="predicted"/>